<keyword evidence="8" id="KW-0624">Polysaccharide degradation</keyword>
<dbReference type="Pfam" id="PF03639">
    <property type="entry name" value="Glyco_hydro_81"/>
    <property type="match status" value="2"/>
</dbReference>
<organism evidence="11 12">
    <name type="scientific">Pseudo-nitzschia multistriata</name>
    <dbReference type="NCBI Taxonomy" id="183589"/>
    <lineage>
        <taxon>Eukaryota</taxon>
        <taxon>Sar</taxon>
        <taxon>Stramenopiles</taxon>
        <taxon>Ochrophyta</taxon>
        <taxon>Bacillariophyta</taxon>
        <taxon>Bacillariophyceae</taxon>
        <taxon>Bacillariophycidae</taxon>
        <taxon>Bacillariales</taxon>
        <taxon>Bacillariaceae</taxon>
        <taxon>Pseudo-nitzschia</taxon>
    </lineage>
</organism>
<dbReference type="PANTHER" id="PTHR31983">
    <property type="entry name" value="ENDO-1,3(4)-BETA-GLUCANASE 1"/>
    <property type="match status" value="1"/>
</dbReference>
<evidence type="ECO:0000256" key="3">
    <source>
        <dbReference type="ARBA" id="ARBA00012780"/>
    </source>
</evidence>
<dbReference type="EMBL" id="CAACVS010000029">
    <property type="protein sequence ID" value="VEU34475.1"/>
    <property type="molecule type" value="Genomic_DNA"/>
</dbReference>
<name>A0A448YXJ4_9STRA</name>
<keyword evidence="4" id="KW-0378">Hydrolase</keyword>
<dbReference type="PROSITE" id="PS52008">
    <property type="entry name" value="GH81"/>
    <property type="match status" value="1"/>
</dbReference>
<dbReference type="GO" id="GO:0052861">
    <property type="term" value="F:endo-1,3(4)-beta-glucanase activity"/>
    <property type="evidence" value="ECO:0007669"/>
    <property type="project" value="InterPro"/>
</dbReference>
<feature type="domain" description="Glycosyl hydrolase family 81 C-terminal" evidence="10">
    <location>
        <begin position="827"/>
        <end position="942"/>
    </location>
</feature>
<comment type="similarity">
    <text evidence="2">Belongs to the glycosyl hydrolase 81 family.</text>
</comment>
<dbReference type="GO" id="GO:0042973">
    <property type="term" value="F:glucan endo-1,3-beta-D-glucosidase activity"/>
    <property type="evidence" value="ECO:0007669"/>
    <property type="project" value="UniProtKB-EC"/>
</dbReference>
<dbReference type="InterPro" id="IPR040451">
    <property type="entry name" value="GH81_N"/>
</dbReference>
<dbReference type="InterPro" id="IPR005200">
    <property type="entry name" value="Endo-beta-glucanase"/>
</dbReference>
<evidence type="ECO:0000259" key="10">
    <source>
        <dbReference type="Pfam" id="PF17652"/>
    </source>
</evidence>
<accession>A0A448YXJ4</accession>
<dbReference type="Proteomes" id="UP000291116">
    <property type="component" value="Unassembled WGS sequence"/>
</dbReference>
<dbReference type="OrthoDB" id="4473401at2759"/>
<keyword evidence="6" id="KW-0326">Glycosidase</keyword>
<sequence>MPFGSQSSLSSSSDESVYGSINANNDVEMAPSDPIFTGEARSGKNSNVCGEKVLSPRTRLVILGAVLGVVLLMLGRRTAMPASHQLKHGKGARIKLYNKDDSGIGSLSNGAGNDPFQLSPVENLGMLSIDRADDALPSPIWGNHLKKGLPLPTNSWYLNLVSHRAAFRPDDSTRVYTVPYIIDTASPYPGMEGLRVHWPVVQASDGNVQMVNDFKNALCIGSDGFSSEDGDDGIDGTYRVKDGALSPLGVGLEWGAGSDTNSSNIMSTNIVRGMPYATMVYSDSSNMVPTIYSYNGLASDVQIDRTSTFDPVTSKFPKLVCGIEGTSKKGISATVHSHLHLHMINSDFTWIVFFNKPVKVSCVTNNEQDPKVRDFKMTFLDNEDDTEAGDTDLVVRIALLNQCTTGHASIKEHCKERNALADKDGYELLLKNNAHLVPQSPTIDFEYASKSKNDDDVAKINIDWDVTNTKNASNDDADLLMFALPHHQDSLSSADREVKNQCVHSFHGKTCLVSSSNWTLEEDLGSPLSFDAPRPPSAEFIPTIAKYLKEDIKFEIPKNTMRGASDTYFSGKILGRLARIVAIASELRSLASASSVEDIQGRYDMKLDSSIDMLQESMKAAASANLPSSKEFKDALDQLKSAVQAWLKSDADAPYIYDKSWGGLVNCGCSYVGKMDRGYCNNTFPECPALLSVNEDFGNGYYNDHHYHYGYHVYAAAVAAKFDPAWGRKHFEEVMLYIRDFANPKGDDEFFPQYRQKDWFLGSSWASGIISAENSPHGRNEESSSEAISAYEGVTLYGSAMVDAFEEVKTDGGDEEITTKLETAKLIRDSGQLLTASEISATNRYWHVWSSDTHNNTYPAEYTKPVVGMLYDTMAMFQTWFAPWAVVSYGIQLIPLTPVAETRDDPDWAAELYPLYDEACDDAGKDFCEANGWSILQAGLLATAGNQTEALNQAKAVPREVFATEGGVGNSMSNTIWYIATRKKIV</sequence>
<evidence type="ECO:0000256" key="1">
    <source>
        <dbReference type="ARBA" id="ARBA00000382"/>
    </source>
</evidence>
<evidence type="ECO:0000256" key="6">
    <source>
        <dbReference type="ARBA" id="ARBA00023295"/>
    </source>
</evidence>
<evidence type="ECO:0000256" key="5">
    <source>
        <dbReference type="ARBA" id="ARBA00023277"/>
    </source>
</evidence>
<dbReference type="AlphaFoldDB" id="A0A448YXJ4"/>
<proteinExistence type="inferred from homology"/>
<reference evidence="11 12" key="1">
    <citation type="submission" date="2019-01" db="EMBL/GenBank/DDBJ databases">
        <authorList>
            <person name="Ferrante I. M."/>
        </authorList>
    </citation>
    <scope>NUCLEOTIDE SEQUENCE [LARGE SCALE GENOMIC DNA]</scope>
    <source>
        <strain evidence="11 12">B856</strain>
    </source>
</reference>
<evidence type="ECO:0000313" key="11">
    <source>
        <dbReference type="EMBL" id="VEU34475.1"/>
    </source>
</evidence>
<evidence type="ECO:0000256" key="8">
    <source>
        <dbReference type="ARBA" id="ARBA00023326"/>
    </source>
</evidence>
<feature type="domain" description="Glycosyl hydrolase family 81 C-terminal" evidence="10">
    <location>
        <begin position="540"/>
        <end position="804"/>
    </location>
</feature>
<gene>
    <name evidence="11" type="ORF">PSNMU_V1.4_AUG-EV-PASAV3_0011840</name>
</gene>
<keyword evidence="7" id="KW-0961">Cell wall biogenesis/degradation</keyword>
<dbReference type="PANTHER" id="PTHR31983:SF0">
    <property type="entry name" value="GLUCAN ENDO-1,3-BETA-D-GLUCOSIDASE 2"/>
    <property type="match status" value="1"/>
</dbReference>
<dbReference type="Pfam" id="PF17652">
    <property type="entry name" value="Glyco_hydro81C"/>
    <property type="match status" value="2"/>
</dbReference>
<feature type="domain" description="Glycosyl hydrolase family 81 N-terminal" evidence="9">
    <location>
        <begin position="146"/>
        <end position="296"/>
    </location>
</feature>
<evidence type="ECO:0000259" key="9">
    <source>
        <dbReference type="Pfam" id="PF03639"/>
    </source>
</evidence>
<evidence type="ECO:0000256" key="4">
    <source>
        <dbReference type="ARBA" id="ARBA00022801"/>
    </source>
</evidence>
<dbReference type="Gene3D" id="2.70.98.30">
    <property type="entry name" value="Golgi alpha-mannosidase II, domain 4"/>
    <property type="match status" value="1"/>
</dbReference>
<dbReference type="InterPro" id="IPR040720">
    <property type="entry name" value="GH81_C"/>
</dbReference>
<dbReference type="EC" id="3.2.1.39" evidence="3"/>
<keyword evidence="5" id="KW-0119">Carbohydrate metabolism</keyword>
<dbReference type="GO" id="GO:0000272">
    <property type="term" value="P:polysaccharide catabolic process"/>
    <property type="evidence" value="ECO:0007669"/>
    <property type="project" value="UniProtKB-KW"/>
</dbReference>
<evidence type="ECO:0000313" key="12">
    <source>
        <dbReference type="Proteomes" id="UP000291116"/>
    </source>
</evidence>
<keyword evidence="12" id="KW-1185">Reference proteome</keyword>
<evidence type="ECO:0000256" key="2">
    <source>
        <dbReference type="ARBA" id="ARBA00010730"/>
    </source>
</evidence>
<evidence type="ECO:0000256" key="7">
    <source>
        <dbReference type="ARBA" id="ARBA00023316"/>
    </source>
</evidence>
<protein>
    <recommendedName>
        <fullName evidence="3">glucan endo-1,3-beta-D-glucosidase</fullName>
        <ecNumber evidence="3">3.2.1.39</ecNumber>
    </recommendedName>
</protein>
<comment type="catalytic activity">
    <reaction evidence="1">
        <text>Hydrolysis of (1-&gt;3)-beta-D-glucosidic linkages in (1-&gt;3)-beta-D-glucans.</text>
        <dbReference type="EC" id="3.2.1.39"/>
    </reaction>
</comment>
<dbReference type="GO" id="GO:0071555">
    <property type="term" value="P:cell wall organization"/>
    <property type="evidence" value="ECO:0007669"/>
    <property type="project" value="UniProtKB-KW"/>
</dbReference>
<feature type="domain" description="Glycosyl hydrolase family 81 N-terminal" evidence="9">
    <location>
        <begin position="453"/>
        <end position="526"/>
    </location>
</feature>